<dbReference type="Pfam" id="PF12756">
    <property type="entry name" value="zf-C2H2_2"/>
    <property type="match status" value="2"/>
</dbReference>
<feature type="compositionally biased region" description="Low complexity" evidence="13">
    <location>
        <begin position="575"/>
        <end position="605"/>
    </location>
</feature>
<evidence type="ECO:0000256" key="10">
    <source>
        <dbReference type="ARBA" id="ARBA00023163"/>
    </source>
</evidence>
<evidence type="ECO:0000256" key="13">
    <source>
        <dbReference type="SAM" id="MobiDB-lite"/>
    </source>
</evidence>
<keyword evidence="5" id="KW-0677">Repeat</keyword>
<feature type="region of interest" description="Disordered" evidence="13">
    <location>
        <begin position="1"/>
        <end position="73"/>
    </location>
</feature>
<feature type="region of interest" description="Disordered" evidence="13">
    <location>
        <begin position="422"/>
        <end position="465"/>
    </location>
</feature>
<feature type="compositionally biased region" description="Polar residues" evidence="13">
    <location>
        <begin position="1005"/>
        <end position="1018"/>
    </location>
</feature>
<feature type="compositionally biased region" description="Basic and acidic residues" evidence="13">
    <location>
        <begin position="909"/>
        <end position="925"/>
    </location>
</feature>
<keyword evidence="3" id="KW-0678">Repressor</keyword>
<keyword evidence="4" id="KW-0479">Metal-binding</keyword>
<feature type="region of interest" description="Disordered" evidence="13">
    <location>
        <begin position="536"/>
        <end position="605"/>
    </location>
</feature>
<feature type="compositionally biased region" description="Low complexity" evidence="13">
    <location>
        <begin position="30"/>
        <end position="41"/>
    </location>
</feature>
<keyword evidence="10" id="KW-0804">Transcription</keyword>
<dbReference type="InterPro" id="IPR013087">
    <property type="entry name" value="Znf_C2H2_type"/>
</dbReference>
<feature type="compositionally biased region" description="Low complexity" evidence="13">
    <location>
        <begin position="1174"/>
        <end position="1185"/>
    </location>
</feature>
<feature type="compositionally biased region" description="Low complexity" evidence="13">
    <location>
        <begin position="544"/>
        <end position="568"/>
    </location>
</feature>
<feature type="region of interest" description="Disordered" evidence="13">
    <location>
        <begin position="952"/>
        <end position="1038"/>
    </location>
</feature>
<name>A0A9J6CN48_POLVA</name>
<accession>A0A9J6CN48</accession>
<feature type="domain" description="C2H2-type" evidence="14">
    <location>
        <begin position="613"/>
        <end position="642"/>
    </location>
</feature>
<dbReference type="PROSITE" id="PS00028">
    <property type="entry name" value="ZINC_FINGER_C2H2_1"/>
    <property type="match status" value="4"/>
</dbReference>
<feature type="region of interest" description="Disordered" evidence="13">
    <location>
        <begin position="353"/>
        <end position="376"/>
    </location>
</feature>
<feature type="compositionally biased region" description="Low complexity" evidence="13">
    <location>
        <begin position="355"/>
        <end position="370"/>
    </location>
</feature>
<reference evidence="15" key="1">
    <citation type="submission" date="2021-03" db="EMBL/GenBank/DDBJ databases">
        <title>Chromosome level genome of the anhydrobiotic midge Polypedilum vanderplanki.</title>
        <authorList>
            <person name="Yoshida Y."/>
            <person name="Kikawada T."/>
            <person name="Gusev O."/>
        </authorList>
    </citation>
    <scope>NUCLEOTIDE SEQUENCE</scope>
    <source>
        <strain evidence="15">NIAS01</strain>
        <tissue evidence="15">Whole body or cell culture</tissue>
    </source>
</reference>
<feature type="domain" description="C2H2-type" evidence="14">
    <location>
        <begin position="499"/>
        <end position="523"/>
    </location>
</feature>
<feature type="compositionally biased region" description="Polar residues" evidence="13">
    <location>
        <begin position="249"/>
        <end position="260"/>
    </location>
</feature>
<evidence type="ECO:0000256" key="4">
    <source>
        <dbReference type="ARBA" id="ARBA00022723"/>
    </source>
</evidence>
<evidence type="ECO:0000256" key="8">
    <source>
        <dbReference type="ARBA" id="ARBA00023015"/>
    </source>
</evidence>
<protein>
    <recommendedName>
        <fullName evidence="14">C2H2-type domain-containing protein</fullName>
    </recommendedName>
</protein>
<proteinExistence type="inferred from homology"/>
<dbReference type="SMART" id="SM00355">
    <property type="entry name" value="ZnF_C2H2"/>
    <property type="match status" value="4"/>
</dbReference>
<dbReference type="PROSITE" id="PS50157">
    <property type="entry name" value="ZINC_FINGER_C2H2_2"/>
    <property type="match status" value="3"/>
</dbReference>
<keyword evidence="8" id="KW-0805">Transcription regulation</keyword>
<keyword evidence="2" id="KW-0217">Developmental protein</keyword>
<feature type="region of interest" description="Disordered" evidence="13">
    <location>
        <begin position="881"/>
        <end position="925"/>
    </location>
</feature>
<evidence type="ECO:0000256" key="3">
    <source>
        <dbReference type="ARBA" id="ARBA00022491"/>
    </source>
</evidence>
<evidence type="ECO:0000256" key="2">
    <source>
        <dbReference type="ARBA" id="ARBA00022473"/>
    </source>
</evidence>
<keyword evidence="6 12" id="KW-0863">Zinc-finger</keyword>
<feature type="region of interest" description="Disordered" evidence="13">
    <location>
        <begin position="205"/>
        <end position="284"/>
    </location>
</feature>
<evidence type="ECO:0000259" key="14">
    <source>
        <dbReference type="PROSITE" id="PS50157"/>
    </source>
</evidence>
<feature type="compositionally biased region" description="Low complexity" evidence="13">
    <location>
        <begin position="429"/>
        <end position="464"/>
    </location>
</feature>
<comment type="caution">
    <text evidence="15">The sequence shown here is derived from an EMBL/GenBank/DDBJ whole genome shotgun (WGS) entry which is preliminary data.</text>
</comment>
<dbReference type="GO" id="GO:0008270">
    <property type="term" value="F:zinc ion binding"/>
    <property type="evidence" value="ECO:0007669"/>
    <property type="project" value="UniProtKB-KW"/>
</dbReference>
<dbReference type="OrthoDB" id="5815793at2759"/>
<feature type="compositionally biased region" description="Basic and acidic residues" evidence="13">
    <location>
        <begin position="1020"/>
        <end position="1031"/>
    </location>
</feature>
<feature type="domain" description="C2H2-type" evidence="14">
    <location>
        <begin position="397"/>
        <end position="423"/>
    </location>
</feature>
<dbReference type="GO" id="GO:0005634">
    <property type="term" value="C:nucleus"/>
    <property type="evidence" value="ECO:0007669"/>
    <property type="project" value="TreeGrafter"/>
</dbReference>
<feature type="compositionally biased region" description="Polar residues" evidence="13">
    <location>
        <begin position="763"/>
        <end position="787"/>
    </location>
</feature>
<evidence type="ECO:0000256" key="12">
    <source>
        <dbReference type="PROSITE-ProRule" id="PRU00042"/>
    </source>
</evidence>
<feature type="compositionally biased region" description="Low complexity" evidence="13">
    <location>
        <begin position="891"/>
        <end position="908"/>
    </location>
</feature>
<dbReference type="AlphaFoldDB" id="A0A9J6CN48"/>
<evidence type="ECO:0000256" key="9">
    <source>
        <dbReference type="ARBA" id="ARBA00023125"/>
    </source>
</evidence>
<feature type="compositionally biased region" description="Polar residues" evidence="13">
    <location>
        <begin position="123"/>
        <end position="133"/>
    </location>
</feature>
<keyword evidence="9" id="KW-0238">DNA-binding</keyword>
<evidence type="ECO:0000256" key="6">
    <source>
        <dbReference type="ARBA" id="ARBA00022771"/>
    </source>
</evidence>
<dbReference type="PANTHER" id="PTHR12487">
    <property type="entry name" value="TEASHIRT-RELATED"/>
    <property type="match status" value="1"/>
</dbReference>
<keyword evidence="16" id="KW-1185">Reference proteome</keyword>
<dbReference type="GO" id="GO:0003677">
    <property type="term" value="F:DNA binding"/>
    <property type="evidence" value="ECO:0007669"/>
    <property type="project" value="UniProtKB-KW"/>
</dbReference>
<feature type="region of interest" description="Disordered" evidence="13">
    <location>
        <begin position="116"/>
        <end position="156"/>
    </location>
</feature>
<evidence type="ECO:0000313" key="16">
    <source>
        <dbReference type="Proteomes" id="UP001107558"/>
    </source>
</evidence>
<organism evidence="15 16">
    <name type="scientific">Polypedilum vanderplanki</name>
    <name type="common">Sleeping chironomid midge</name>
    <dbReference type="NCBI Taxonomy" id="319348"/>
    <lineage>
        <taxon>Eukaryota</taxon>
        <taxon>Metazoa</taxon>
        <taxon>Ecdysozoa</taxon>
        <taxon>Arthropoda</taxon>
        <taxon>Hexapoda</taxon>
        <taxon>Insecta</taxon>
        <taxon>Pterygota</taxon>
        <taxon>Neoptera</taxon>
        <taxon>Endopterygota</taxon>
        <taxon>Diptera</taxon>
        <taxon>Nematocera</taxon>
        <taxon>Chironomoidea</taxon>
        <taxon>Chironomidae</taxon>
        <taxon>Chironominae</taxon>
        <taxon>Polypedilum</taxon>
        <taxon>Polypedilum</taxon>
    </lineage>
</organism>
<evidence type="ECO:0000313" key="15">
    <source>
        <dbReference type="EMBL" id="KAG5683287.1"/>
    </source>
</evidence>
<dbReference type="InterPro" id="IPR041661">
    <property type="entry name" value="ZN622/Rei1/Reh1_Znf-C2H2"/>
</dbReference>
<feature type="compositionally biased region" description="Low complexity" evidence="13">
    <location>
        <begin position="1227"/>
        <end position="1240"/>
    </location>
</feature>
<dbReference type="EMBL" id="JADBJN010000001">
    <property type="protein sequence ID" value="KAG5683287.1"/>
    <property type="molecule type" value="Genomic_DNA"/>
</dbReference>
<dbReference type="PANTHER" id="PTHR12487:SF7">
    <property type="entry name" value="PROTEIN TEASHIRT-RELATED"/>
    <property type="match status" value="1"/>
</dbReference>
<feature type="compositionally biased region" description="Polar residues" evidence="13">
    <location>
        <begin position="47"/>
        <end position="56"/>
    </location>
</feature>
<sequence length="1264" mass="136503">MHCHRVLSYEGEEGVNLNENNDAQKDEQLSTGSASPSSSNSLEVPEVQTTTTSSLIKSKATIPRSKDARNRLATHSAATAAALLLSCRQQSNESPSNDDLEQNIPVTLIDHETGIKREMASPRCQSRDSSSGRCPSDESVYSGRGGSGMPQNSISPVGLTLPPTLAPGALLPQHSAAMAAYLNVAAAAAAQQNRLLLASPLRHSLHRERSTSPIDNDEPILDFSKKRKSSCDQSDSNDENNSDSEMNMKTDSSPLDLSVSTRKRVTNDDSPHHSPRKMPRPSIVAPWSTPVTAQLPFFANAVAAAAASGLSPKTLAADWNGKNKMHSSSLPSDATKALEKMSELSRIGDEMFRTSSNNSSHERNASNSSSVTAPAGRHSAWQSHWLNKGADTAKDVLKCVWCKQSFSSLAALTTHMKETKHCGVSVPPQSNTHQSSQSQQSHSQGASSTQHNSSSSASHSSSKSELNLLIKETMPLPRKLVRGQDVWLGKGAEQTRQILKCMWCGQSFRSLAEMTSHMQQTQHYTNIISQEQIISWRSGGGGSSRDNSASGQGNNSNSSGNNSGNESNSTEKPASSSNRESNNGNNTNSPTIAASIPPSSANASNNSHVSAVLTCKVCDQAFSSLKELSNHMVKNAHYKEHIMRSITDTGNRRKQTREKRKKSLPVRKLLELERAQNDFKNGDNVTMLNKSLREISAGRITCEKCGDKIDTALFVDHIRQCIGNSSALSPAQKLKSALMSNTIIPPDSISPVNSRDGRKSISDSDMTSPNSIRQRSSPVSINSMDLSSTKKEEGNNKSTSSPSVLNAIEQLIEKSFDTRSRHGSTNFPSVNQNSATTLGSSILKRLGIDESVDYTKPLVDAQTMTLLRNYQQHNYLASQFARTTTRERSGSESSSISERGSSRGIDSITPEKHAHNESDDDKPLKIKKELVTDDGIDEKSLKSNSSTIRIKKEAADIDDDEHNSITRNSSRESAHNQSNNNNNNETEDEDDKPLKLIKTAALMNHNRSPRGSPTSPMSDHTPRSTPNEKKTVVGGDSLGALSSMFDNLTNVEKATNQAENGGSKRSKAHPLAALQKLCDKTENTPNTRSNSASLALAASPSPVTNRTNAMLAFNWACNDAVDDSNIKCAFCDTTFNSKGAYRHHLSKVHFINDDLLSDAIPLKANSKLPPPSHSPKSPLSISPKSNVSVEMSRGVGGNGLALLSKKSPSPVGIQSSSNERHNKSELSVAAATSSSSSSSTYDESPHSKFLKYTELAKQLSSKYV</sequence>
<feature type="region of interest" description="Disordered" evidence="13">
    <location>
        <begin position="1166"/>
        <end position="1247"/>
    </location>
</feature>
<evidence type="ECO:0000256" key="11">
    <source>
        <dbReference type="ARBA" id="ARBA00023242"/>
    </source>
</evidence>
<gene>
    <name evidence="15" type="ORF">PVAND_012575</name>
</gene>
<evidence type="ECO:0000256" key="1">
    <source>
        <dbReference type="ARBA" id="ARBA00007158"/>
    </source>
</evidence>
<comment type="similarity">
    <text evidence="1">Belongs to the teashirt C2H2-type zinc-finger protein family.</text>
</comment>
<keyword evidence="7" id="KW-0862">Zinc</keyword>
<evidence type="ECO:0000256" key="5">
    <source>
        <dbReference type="ARBA" id="ARBA00022737"/>
    </source>
</evidence>
<dbReference type="GO" id="GO:0000981">
    <property type="term" value="F:DNA-binding transcription factor activity, RNA polymerase II-specific"/>
    <property type="evidence" value="ECO:0007669"/>
    <property type="project" value="TreeGrafter"/>
</dbReference>
<feature type="region of interest" description="Disordered" evidence="13">
    <location>
        <begin position="742"/>
        <end position="804"/>
    </location>
</feature>
<dbReference type="Proteomes" id="UP001107558">
    <property type="component" value="Chromosome 1"/>
</dbReference>
<keyword evidence="11" id="KW-0539">Nucleus</keyword>
<dbReference type="InterPro" id="IPR027008">
    <property type="entry name" value="Teashirt_fam"/>
</dbReference>
<evidence type="ECO:0000256" key="7">
    <source>
        <dbReference type="ARBA" id="ARBA00022833"/>
    </source>
</evidence>